<reference evidence="1 2" key="1">
    <citation type="submission" date="2024-04" db="EMBL/GenBank/DDBJ databases">
        <authorList>
            <person name="Fracassetti M."/>
        </authorList>
    </citation>
    <scope>NUCLEOTIDE SEQUENCE [LARGE SCALE GENOMIC DNA]</scope>
</reference>
<dbReference type="Proteomes" id="UP001497516">
    <property type="component" value="Unassembled WGS sequence"/>
</dbReference>
<keyword evidence="2" id="KW-1185">Reference proteome</keyword>
<protein>
    <submittedName>
        <fullName evidence="1">Uncharacterized protein</fullName>
    </submittedName>
</protein>
<proteinExistence type="predicted"/>
<sequence>MEWSECKNEIRDACLEIQQLQSDVAHEFQRLQLDFTDTHSLQEEELRKLDEMKARIENLKSASGAIVDSFIRIRPDVQTVIDIDSANGVESSFKSVLRER</sequence>
<dbReference type="AlphaFoldDB" id="A0AAV2C7E4"/>
<evidence type="ECO:0000313" key="1">
    <source>
        <dbReference type="EMBL" id="CAL1351929.1"/>
    </source>
</evidence>
<name>A0AAV2C7E4_9ROSI</name>
<gene>
    <name evidence="1" type="ORF">LTRI10_LOCUS10192</name>
</gene>
<comment type="caution">
    <text evidence="1">The sequence shown here is derived from an EMBL/GenBank/DDBJ whole genome shotgun (WGS) entry which is preliminary data.</text>
</comment>
<accession>A0AAV2C7E4</accession>
<evidence type="ECO:0000313" key="2">
    <source>
        <dbReference type="Proteomes" id="UP001497516"/>
    </source>
</evidence>
<dbReference type="EMBL" id="CAXIPQ010000005">
    <property type="protein sequence ID" value="CAL1351929.1"/>
    <property type="molecule type" value="Genomic_DNA"/>
</dbReference>
<organism evidence="1 2">
    <name type="scientific">Linum trigynum</name>
    <dbReference type="NCBI Taxonomy" id="586398"/>
    <lineage>
        <taxon>Eukaryota</taxon>
        <taxon>Viridiplantae</taxon>
        <taxon>Streptophyta</taxon>
        <taxon>Embryophyta</taxon>
        <taxon>Tracheophyta</taxon>
        <taxon>Spermatophyta</taxon>
        <taxon>Magnoliopsida</taxon>
        <taxon>eudicotyledons</taxon>
        <taxon>Gunneridae</taxon>
        <taxon>Pentapetalae</taxon>
        <taxon>rosids</taxon>
        <taxon>fabids</taxon>
        <taxon>Malpighiales</taxon>
        <taxon>Linaceae</taxon>
        <taxon>Linum</taxon>
    </lineage>
</organism>